<dbReference type="PANTHER" id="PTHR31235">
    <property type="entry name" value="PEROXIDASE 25-RELATED"/>
    <property type="match status" value="1"/>
</dbReference>
<evidence type="ECO:0000256" key="5">
    <source>
        <dbReference type="ARBA" id="ARBA00022525"/>
    </source>
</evidence>
<evidence type="ECO:0000256" key="4">
    <source>
        <dbReference type="ARBA" id="ARBA00012313"/>
    </source>
</evidence>
<evidence type="ECO:0000256" key="8">
    <source>
        <dbReference type="ARBA" id="ARBA00022723"/>
    </source>
</evidence>
<evidence type="ECO:0000256" key="1">
    <source>
        <dbReference type="ARBA" id="ARBA00000189"/>
    </source>
</evidence>
<dbReference type="Proteomes" id="UP000017836">
    <property type="component" value="Unassembled WGS sequence"/>
</dbReference>
<dbReference type="GO" id="GO:0005576">
    <property type="term" value="C:extracellular region"/>
    <property type="evidence" value="ECO:0007669"/>
    <property type="project" value="UniProtKB-SubCell"/>
</dbReference>
<gene>
    <name evidence="22" type="ORF">AMTR_s00071p00084310</name>
</gene>
<feature type="disulfide bond" evidence="19">
    <location>
        <begin position="114"/>
        <end position="318"/>
    </location>
</feature>
<feature type="disulfide bond" evidence="19">
    <location>
        <begin position="32"/>
        <end position="108"/>
    </location>
</feature>
<dbReference type="GO" id="GO:0006950">
    <property type="term" value="P:response to stress"/>
    <property type="evidence" value="ECO:0000318"/>
    <property type="project" value="GO_Central"/>
</dbReference>
<dbReference type="GO" id="GO:0042744">
    <property type="term" value="P:hydrogen peroxide catabolic process"/>
    <property type="evidence" value="ECO:0007669"/>
    <property type="project" value="UniProtKB-KW"/>
</dbReference>
<dbReference type="eggNOG" id="ENOG502QQ2G">
    <property type="taxonomic scope" value="Eukaryota"/>
</dbReference>
<dbReference type="GO" id="GO:0046872">
    <property type="term" value="F:metal ion binding"/>
    <property type="evidence" value="ECO:0007669"/>
    <property type="project" value="UniProtKB-UniRule"/>
</dbReference>
<comment type="similarity">
    <text evidence="20">Belongs to the peroxidase family. Classical plant (class III) peroxidase subfamily.</text>
</comment>
<feature type="binding site" evidence="17">
    <location>
        <position position="237"/>
    </location>
    <ligand>
        <name>Ca(2+)</name>
        <dbReference type="ChEBI" id="CHEBI:29108"/>
        <label>2</label>
    </ligand>
</feature>
<keyword evidence="14 20" id="KW-0376">Hydrogen peroxide</keyword>
<feature type="signal peptide" evidence="20">
    <location>
        <begin position="1"/>
        <end position="21"/>
    </location>
</feature>
<evidence type="ECO:0000256" key="12">
    <source>
        <dbReference type="ARBA" id="ARBA00023004"/>
    </source>
</evidence>
<dbReference type="OMA" id="SIVRMGQ"/>
<feature type="domain" description="Plant heme peroxidase family profile" evidence="21">
    <location>
        <begin position="22"/>
        <end position="322"/>
    </location>
</feature>
<evidence type="ECO:0000256" key="10">
    <source>
        <dbReference type="ARBA" id="ARBA00022837"/>
    </source>
</evidence>
<feature type="binding site" evidence="17">
    <location>
        <position position="67"/>
    </location>
    <ligand>
        <name>Ca(2+)</name>
        <dbReference type="ChEBI" id="CHEBI:29108"/>
        <label>1</label>
    </ligand>
</feature>
<evidence type="ECO:0000259" key="21">
    <source>
        <dbReference type="PROSITE" id="PS50873"/>
    </source>
</evidence>
<dbReference type="PRINTS" id="PR00461">
    <property type="entry name" value="PLPEROXIDASE"/>
</dbReference>
<dbReference type="AlphaFoldDB" id="U5DBK8"/>
<dbReference type="InterPro" id="IPR010255">
    <property type="entry name" value="Haem_peroxidase_sf"/>
</dbReference>
<evidence type="ECO:0000256" key="3">
    <source>
        <dbReference type="ARBA" id="ARBA00006873"/>
    </source>
</evidence>
<feature type="binding site" evidence="17">
    <location>
        <position position="186"/>
    </location>
    <ligand>
        <name>Ca(2+)</name>
        <dbReference type="ChEBI" id="CHEBI:29108"/>
        <label>2</label>
    </ligand>
</feature>
<dbReference type="OrthoDB" id="2113341at2759"/>
<dbReference type="Pfam" id="PF00141">
    <property type="entry name" value="peroxidase"/>
    <property type="match status" value="1"/>
</dbReference>
<keyword evidence="13 19" id="KW-1015">Disulfide bond</keyword>
<comment type="function">
    <text evidence="2">Removal of H(2)O(2), oxidation of toxic reductants, biosynthesis and degradation of lignin, suberization, auxin catabolism, response to environmental stresses such as wounding, pathogen attack and oxidative stress. These functions might be dependent on each isozyme/isoform in each plant tissue.</text>
</comment>
<feature type="disulfide bond" evidence="19">
    <location>
        <begin position="192"/>
        <end position="224"/>
    </location>
</feature>
<dbReference type="FunFam" id="1.10.520.10:FF:000008">
    <property type="entry name" value="Peroxidase"/>
    <property type="match status" value="1"/>
</dbReference>
<accession>U5DBK8</accession>
<proteinExistence type="inferred from homology"/>
<dbReference type="GO" id="GO:0020037">
    <property type="term" value="F:heme binding"/>
    <property type="evidence" value="ECO:0007669"/>
    <property type="project" value="UniProtKB-UniRule"/>
</dbReference>
<evidence type="ECO:0000313" key="22">
    <source>
        <dbReference type="EMBL" id="ERN19914.1"/>
    </source>
</evidence>
<evidence type="ECO:0000256" key="9">
    <source>
        <dbReference type="ARBA" id="ARBA00022729"/>
    </source>
</evidence>
<feature type="active site" description="Proton acceptor" evidence="15">
    <location>
        <position position="63"/>
    </location>
</feature>
<evidence type="ECO:0000256" key="11">
    <source>
        <dbReference type="ARBA" id="ARBA00023002"/>
    </source>
</evidence>
<keyword evidence="23" id="KW-1185">Reference proteome</keyword>
<evidence type="ECO:0000256" key="2">
    <source>
        <dbReference type="ARBA" id="ARBA00002322"/>
    </source>
</evidence>
<feature type="binding site" evidence="17">
    <location>
        <position position="73"/>
    </location>
    <ligand>
        <name>Ca(2+)</name>
        <dbReference type="ChEBI" id="CHEBI:29108"/>
        <label>1</label>
    </ligand>
</feature>
<feature type="site" description="Transition state stabilizer" evidence="18">
    <location>
        <position position="59"/>
    </location>
</feature>
<comment type="cofactor">
    <cofactor evidence="17 20">
        <name>Ca(2+)</name>
        <dbReference type="ChEBI" id="CHEBI:29108"/>
    </cofactor>
    <text evidence="17 20">Binds 2 calcium ions per subunit.</text>
</comment>
<keyword evidence="6 20" id="KW-0575">Peroxidase</keyword>
<dbReference type="InterPro" id="IPR033905">
    <property type="entry name" value="Secretory_peroxidase"/>
</dbReference>
<name>U5DBK8_AMBTC</name>
<evidence type="ECO:0000256" key="17">
    <source>
        <dbReference type="PIRSR" id="PIRSR600823-3"/>
    </source>
</evidence>
<dbReference type="GO" id="GO:0140825">
    <property type="term" value="F:lactoperoxidase activity"/>
    <property type="evidence" value="ECO:0007669"/>
    <property type="project" value="UniProtKB-EC"/>
</dbReference>
<feature type="binding site" evidence="17">
    <location>
        <position position="82"/>
    </location>
    <ligand>
        <name>Ca(2+)</name>
        <dbReference type="ChEBI" id="CHEBI:29108"/>
        <label>1</label>
    </ligand>
</feature>
<dbReference type="PRINTS" id="PR00458">
    <property type="entry name" value="PEROXIDASE"/>
</dbReference>
<feature type="binding site" evidence="17">
    <location>
        <position position="245"/>
    </location>
    <ligand>
        <name>Ca(2+)</name>
        <dbReference type="ChEBI" id="CHEBI:29108"/>
        <label>2</label>
    </ligand>
</feature>
<dbReference type="STRING" id="13333.U5DBK8"/>
<dbReference type="Gramene" id="ERN19914">
    <property type="protein sequence ID" value="ERN19914"/>
    <property type="gene ID" value="AMTR_s00071p00084310"/>
</dbReference>
<comment type="similarity">
    <text evidence="3">Belongs to the peroxidase family. Ascorbate peroxidase subfamily.</text>
</comment>
<feature type="chain" id="PRO_5005147716" description="Peroxidase" evidence="20">
    <location>
        <begin position="22"/>
        <end position="322"/>
    </location>
</feature>
<dbReference type="PROSITE" id="PS50873">
    <property type="entry name" value="PEROXIDASE_4"/>
    <property type="match status" value="1"/>
</dbReference>
<dbReference type="KEGG" id="atr:18448315"/>
<keyword evidence="7 20" id="KW-0349">Heme</keyword>
<reference evidence="23" key="1">
    <citation type="journal article" date="2013" name="Science">
        <title>The Amborella genome and the evolution of flowering plants.</title>
        <authorList>
            <consortium name="Amborella Genome Project"/>
        </authorList>
    </citation>
    <scope>NUCLEOTIDE SEQUENCE [LARGE SCALE GENOMIC DNA]</scope>
</reference>
<organism evidence="22 23">
    <name type="scientific">Amborella trichopoda</name>
    <dbReference type="NCBI Taxonomy" id="13333"/>
    <lineage>
        <taxon>Eukaryota</taxon>
        <taxon>Viridiplantae</taxon>
        <taxon>Streptophyta</taxon>
        <taxon>Embryophyta</taxon>
        <taxon>Tracheophyta</taxon>
        <taxon>Spermatophyta</taxon>
        <taxon>Magnoliopsida</taxon>
        <taxon>Amborellales</taxon>
        <taxon>Amborellaceae</taxon>
        <taxon>Amborella</taxon>
    </lineage>
</organism>
<evidence type="ECO:0000256" key="13">
    <source>
        <dbReference type="ARBA" id="ARBA00023157"/>
    </source>
</evidence>
<evidence type="ECO:0000256" key="20">
    <source>
        <dbReference type="RuleBase" id="RU362060"/>
    </source>
</evidence>
<dbReference type="InterPro" id="IPR002016">
    <property type="entry name" value="Haem_peroxidase"/>
</dbReference>
<dbReference type="EMBL" id="KI392062">
    <property type="protein sequence ID" value="ERN19914.1"/>
    <property type="molecule type" value="Genomic_DNA"/>
</dbReference>
<evidence type="ECO:0000256" key="14">
    <source>
        <dbReference type="ARBA" id="ARBA00023324"/>
    </source>
</evidence>
<keyword evidence="11 20" id="KW-0560">Oxidoreductase</keyword>
<keyword evidence="8 17" id="KW-0479">Metal-binding</keyword>
<keyword evidence="9 20" id="KW-0732">Signal</keyword>
<feature type="disulfide bond" evidence="19">
    <location>
        <begin position="65"/>
        <end position="70"/>
    </location>
</feature>
<dbReference type="GO" id="GO:0004601">
    <property type="term" value="F:peroxidase activity"/>
    <property type="evidence" value="ECO:0000318"/>
    <property type="project" value="GO_Central"/>
</dbReference>
<dbReference type="EC" id="1.11.1.7" evidence="4 20"/>
<dbReference type="GO" id="GO:0009505">
    <property type="term" value="C:plant-type cell wall"/>
    <property type="evidence" value="ECO:0000318"/>
    <property type="project" value="GO_Central"/>
</dbReference>
<dbReference type="SUPFAM" id="SSF48113">
    <property type="entry name" value="Heme-dependent peroxidases"/>
    <property type="match status" value="1"/>
</dbReference>
<feature type="binding site" evidence="17">
    <location>
        <position position="69"/>
    </location>
    <ligand>
        <name>Ca(2+)</name>
        <dbReference type="ChEBI" id="CHEBI:29108"/>
        <label>1</label>
    </ligand>
</feature>
<dbReference type="InterPro" id="IPR019793">
    <property type="entry name" value="Peroxidases_heam-ligand_BS"/>
</dbReference>
<evidence type="ECO:0000256" key="7">
    <source>
        <dbReference type="ARBA" id="ARBA00022617"/>
    </source>
</evidence>
<feature type="binding site" evidence="17">
    <location>
        <position position="71"/>
    </location>
    <ligand>
        <name>Ca(2+)</name>
        <dbReference type="ChEBI" id="CHEBI:29108"/>
        <label>1</label>
    </ligand>
</feature>
<dbReference type="GO" id="GO:0006979">
    <property type="term" value="P:response to oxidative stress"/>
    <property type="evidence" value="ECO:0007669"/>
    <property type="project" value="UniProtKB-UniRule"/>
</dbReference>
<evidence type="ECO:0000313" key="23">
    <source>
        <dbReference type="Proteomes" id="UP000017836"/>
    </source>
</evidence>
<protein>
    <recommendedName>
        <fullName evidence="4 20">Peroxidase</fullName>
        <ecNumber evidence="4 20">1.11.1.7</ecNumber>
    </recommendedName>
</protein>
<feature type="binding site" evidence="17">
    <location>
        <position position="64"/>
    </location>
    <ligand>
        <name>Ca(2+)</name>
        <dbReference type="ChEBI" id="CHEBI:29108"/>
        <label>1</label>
    </ligand>
</feature>
<evidence type="ECO:0000256" key="19">
    <source>
        <dbReference type="PIRSR" id="PIRSR600823-5"/>
    </source>
</evidence>
<feature type="binding site" description="axial binding residue" evidence="17">
    <location>
        <position position="185"/>
    </location>
    <ligand>
        <name>heme b</name>
        <dbReference type="ChEBI" id="CHEBI:60344"/>
    </ligand>
    <ligandPart>
        <name>Fe</name>
        <dbReference type="ChEBI" id="CHEBI:18248"/>
    </ligandPart>
</feature>
<dbReference type="Gene3D" id="1.10.420.10">
    <property type="entry name" value="Peroxidase, domain 2"/>
    <property type="match status" value="1"/>
</dbReference>
<comment type="cofactor">
    <cofactor evidence="17 20">
        <name>heme b</name>
        <dbReference type="ChEBI" id="CHEBI:60344"/>
    </cofactor>
    <text evidence="17 20">Binds 1 heme b (iron(II)-protoporphyrin IX) group per subunit.</text>
</comment>
<dbReference type="FunFam" id="1.10.420.10:FF:000010">
    <property type="entry name" value="Peroxidase"/>
    <property type="match status" value="1"/>
</dbReference>
<evidence type="ECO:0000256" key="18">
    <source>
        <dbReference type="PIRSR" id="PIRSR600823-4"/>
    </source>
</evidence>
<keyword evidence="10 17" id="KW-0106">Calcium</keyword>
<dbReference type="InterPro" id="IPR000823">
    <property type="entry name" value="Peroxidase_pln"/>
</dbReference>
<keyword evidence="12 17" id="KW-0408">Iron</keyword>
<keyword evidence="5 20" id="KW-0964">Secreted</keyword>
<comment type="subcellular location">
    <subcellularLocation>
        <location evidence="20">Secreted</location>
    </subcellularLocation>
</comment>
<dbReference type="PROSITE" id="PS00435">
    <property type="entry name" value="PEROXIDASE_1"/>
    <property type="match status" value="1"/>
</dbReference>
<evidence type="ECO:0000256" key="16">
    <source>
        <dbReference type="PIRSR" id="PIRSR600823-2"/>
    </source>
</evidence>
<evidence type="ECO:0000256" key="6">
    <source>
        <dbReference type="ARBA" id="ARBA00022559"/>
    </source>
</evidence>
<dbReference type="CDD" id="cd00693">
    <property type="entry name" value="secretory_peroxidase"/>
    <property type="match status" value="1"/>
</dbReference>
<evidence type="ECO:0000256" key="15">
    <source>
        <dbReference type="PIRSR" id="PIRSR600823-1"/>
    </source>
</evidence>
<feature type="binding site" evidence="16">
    <location>
        <position position="155"/>
    </location>
    <ligand>
        <name>substrate</name>
    </ligand>
</feature>
<dbReference type="HOGENOM" id="CLU_010543_0_3_1"/>
<sequence length="322" mass="34645">MAFISFTFVLSLILVVTLSSAQLRVNFYSRTCPTAEFIVLNAVVTAVRSDPTMAAALLRIHYHDCFVQGCDGSILIAKTGSERDSPSHAGLRGFEVIENAKTTLEAMCPGVVSCSDIVALAARDSIVVSNGPNYQVPTGRRDGRVSAKADASNMPDAADPIQVLKKKFSEKGLSVTDLVLLSAAHTIGTTACFFLENRLYNFPPRGGADPSINPRFLPELQGICPKNGDVNVRLGLDRGSQFAFDKNFLDNVRQGFAVLQTDAELYQDVSTKAIVDSYFGFLSGLLGPNFNGDFVKSMVKMGQIGVKTGTDGVIRKNCSVLD</sequence>
<comment type="catalytic activity">
    <reaction evidence="1 20">
        <text>2 a phenolic donor + H2O2 = 2 a phenolic radical donor + 2 H2O</text>
        <dbReference type="Rhea" id="RHEA:56136"/>
        <dbReference type="ChEBI" id="CHEBI:15377"/>
        <dbReference type="ChEBI" id="CHEBI:16240"/>
        <dbReference type="ChEBI" id="CHEBI:139520"/>
        <dbReference type="ChEBI" id="CHEBI:139521"/>
        <dbReference type="EC" id="1.11.1.7"/>
    </reaction>
</comment>
<dbReference type="Gene3D" id="1.10.520.10">
    <property type="match status" value="1"/>
</dbReference>